<dbReference type="OrthoDB" id="9036150at2"/>
<keyword evidence="2" id="KW-0472">Membrane</keyword>
<keyword evidence="4" id="KW-1185">Reference proteome</keyword>
<organism evidence="3 4">
    <name type="scientific">Cupriavidus gilardii J11</name>
    <dbReference type="NCBI Taxonomy" id="936133"/>
    <lineage>
        <taxon>Bacteria</taxon>
        <taxon>Pseudomonadati</taxon>
        <taxon>Pseudomonadota</taxon>
        <taxon>Betaproteobacteria</taxon>
        <taxon>Burkholderiales</taxon>
        <taxon>Burkholderiaceae</taxon>
        <taxon>Cupriavidus</taxon>
    </lineage>
</organism>
<evidence type="ECO:0000256" key="2">
    <source>
        <dbReference type="SAM" id="Phobius"/>
    </source>
</evidence>
<protein>
    <submittedName>
        <fullName evidence="3">Pilin accessory protein (PilO)</fullName>
    </submittedName>
</protein>
<dbReference type="AlphaFoldDB" id="A0A562BRR5"/>
<keyword evidence="2" id="KW-1133">Transmembrane helix</keyword>
<comment type="caution">
    <text evidence="3">The sequence shown here is derived from an EMBL/GenBank/DDBJ whole genome shotgun (WGS) entry which is preliminary data.</text>
</comment>
<sequence length="419" mass="45007">MAEFLTFPGSKGGFAIGLLWQHEETPPTMRALRSSAFALGRSFRWGVVHASPEGAIQSGFCEPLPGIKPGSLKSLAAVVASHHRAPWNGIFHLEGNRYWYVAVRQGQAIITGGDRIGTLSDLTVVRERHRMLGEWMEVDGTLQDLAAIVRTAKAVPALRDVQSGPWKAAAYGAAACVGLASIVGAAWYWYDKQQTAEREAQMARQRAVVAAQRASDAARQHTVPWPAQPAPEAFIESCRQEWRRQALAEAGWALGSWRCLQNKPGTLAIETTWRRDGGVALHAPGALSQDGNQATASREAATDSEQSRKDVLAVGDAQRVMWTYAQTFGIALQLSMPPALLPSDGSGPVDSWLAMAVEIPFDAPPWLGPGQGLDAVAGLRLNEISYDAVTQSWKGAAKLYALRDGASSAVAHLKVGSAN</sequence>
<proteinExistence type="predicted"/>
<evidence type="ECO:0000256" key="1">
    <source>
        <dbReference type="SAM" id="MobiDB-lite"/>
    </source>
</evidence>
<dbReference type="Pfam" id="PF06864">
    <property type="entry name" value="PAP_PilO"/>
    <property type="match status" value="1"/>
</dbReference>
<dbReference type="InterPro" id="IPR009663">
    <property type="entry name" value="PAP_PilO"/>
</dbReference>
<name>A0A562BRR5_9BURK</name>
<reference evidence="3 4" key="1">
    <citation type="submission" date="2019-07" db="EMBL/GenBank/DDBJ databases">
        <title>Genome sequencing of lignin-degrading bacterial isolates.</title>
        <authorList>
            <person name="Gladden J."/>
        </authorList>
    </citation>
    <scope>NUCLEOTIDE SEQUENCE [LARGE SCALE GENOMIC DNA]</scope>
    <source>
        <strain evidence="3 4">J11</strain>
    </source>
</reference>
<dbReference type="Proteomes" id="UP000318141">
    <property type="component" value="Unassembled WGS sequence"/>
</dbReference>
<feature type="region of interest" description="Disordered" evidence="1">
    <location>
        <begin position="281"/>
        <end position="307"/>
    </location>
</feature>
<accession>A0A562BRR5</accession>
<gene>
    <name evidence="3" type="ORF">L602_001500001010</name>
</gene>
<evidence type="ECO:0000313" key="3">
    <source>
        <dbReference type="EMBL" id="TWG87968.1"/>
    </source>
</evidence>
<dbReference type="EMBL" id="VLJN01000007">
    <property type="protein sequence ID" value="TWG87968.1"/>
    <property type="molecule type" value="Genomic_DNA"/>
</dbReference>
<evidence type="ECO:0000313" key="4">
    <source>
        <dbReference type="Proteomes" id="UP000318141"/>
    </source>
</evidence>
<feature type="transmembrane region" description="Helical" evidence="2">
    <location>
        <begin position="168"/>
        <end position="190"/>
    </location>
</feature>
<keyword evidence="2" id="KW-0812">Transmembrane</keyword>